<accession>A0AAN6Y7G6</accession>
<reference evidence="6" key="2">
    <citation type="submission" date="2023-05" db="EMBL/GenBank/DDBJ databases">
        <authorList>
            <consortium name="Lawrence Berkeley National Laboratory"/>
            <person name="Steindorff A."/>
            <person name="Hensen N."/>
            <person name="Bonometti L."/>
            <person name="Westerberg I."/>
            <person name="Brannstrom I.O."/>
            <person name="Guillou S."/>
            <person name="Cros-Aarteil S."/>
            <person name="Calhoun S."/>
            <person name="Haridas S."/>
            <person name="Kuo A."/>
            <person name="Mondo S."/>
            <person name="Pangilinan J."/>
            <person name="Riley R."/>
            <person name="Labutti K."/>
            <person name="Andreopoulos B."/>
            <person name="Lipzen A."/>
            <person name="Chen C."/>
            <person name="Yanf M."/>
            <person name="Daum C."/>
            <person name="Ng V."/>
            <person name="Clum A."/>
            <person name="Ohm R."/>
            <person name="Martin F."/>
            <person name="Silar P."/>
            <person name="Natvig D."/>
            <person name="Lalanne C."/>
            <person name="Gautier V."/>
            <person name="Ament-Velasquez S.L."/>
            <person name="Kruys A."/>
            <person name="Hutchinson M.I."/>
            <person name="Powell A.J."/>
            <person name="Barry K."/>
            <person name="Miller A.N."/>
            <person name="Grigoriev I.V."/>
            <person name="Debuchy R."/>
            <person name="Gladieux P."/>
            <person name="Thoren M.H."/>
            <person name="Johannesson H."/>
        </authorList>
    </citation>
    <scope>NUCLEOTIDE SEQUENCE</scope>
    <source>
        <strain evidence="6">PSN293</strain>
    </source>
</reference>
<feature type="compositionally biased region" description="Polar residues" evidence="3">
    <location>
        <begin position="109"/>
        <end position="126"/>
    </location>
</feature>
<reference evidence="6" key="1">
    <citation type="journal article" date="2023" name="Mol. Phylogenet. Evol.">
        <title>Genome-scale phylogeny and comparative genomics of the fungal order Sordariales.</title>
        <authorList>
            <person name="Hensen N."/>
            <person name="Bonometti L."/>
            <person name="Westerberg I."/>
            <person name="Brannstrom I.O."/>
            <person name="Guillou S."/>
            <person name="Cros-Aarteil S."/>
            <person name="Calhoun S."/>
            <person name="Haridas S."/>
            <person name="Kuo A."/>
            <person name="Mondo S."/>
            <person name="Pangilinan J."/>
            <person name="Riley R."/>
            <person name="LaButti K."/>
            <person name="Andreopoulos B."/>
            <person name="Lipzen A."/>
            <person name="Chen C."/>
            <person name="Yan M."/>
            <person name="Daum C."/>
            <person name="Ng V."/>
            <person name="Clum A."/>
            <person name="Steindorff A."/>
            <person name="Ohm R.A."/>
            <person name="Martin F."/>
            <person name="Silar P."/>
            <person name="Natvig D.O."/>
            <person name="Lalanne C."/>
            <person name="Gautier V."/>
            <person name="Ament-Velasquez S.L."/>
            <person name="Kruys A."/>
            <person name="Hutchinson M.I."/>
            <person name="Powell A.J."/>
            <person name="Barry K."/>
            <person name="Miller A.N."/>
            <person name="Grigoriev I.V."/>
            <person name="Debuchy R."/>
            <person name="Gladieux P."/>
            <person name="Hiltunen Thoren M."/>
            <person name="Johannesson H."/>
        </authorList>
    </citation>
    <scope>NUCLEOTIDE SEQUENCE</scope>
    <source>
        <strain evidence="6">PSN293</strain>
    </source>
</reference>
<dbReference type="Pfam" id="PF07690">
    <property type="entry name" value="MFS_1"/>
    <property type="match status" value="1"/>
</dbReference>
<dbReference type="EMBL" id="MU858099">
    <property type="protein sequence ID" value="KAK4214068.1"/>
    <property type="molecule type" value="Genomic_DNA"/>
</dbReference>
<keyword evidence="4" id="KW-1133">Transmembrane helix</keyword>
<keyword evidence="7" id="KW-1185">Reference proteome</keyword>
<dbReference type="InterPro" id="IPR020846">
    <property type="entry name" value="MFS_dom"/>
</dbReference>
<feature type="transmembrane region" description="Helical" evidence="4">
    <location>
        <begin position="140"/>
        <end position="161"/>
    </location>
</feature>
<feature type="transmembrane region" description="Helical" evidence="4">
    <location>
        <begin position="299"/>
        <end position="321"/>
    </location>
</feature>
<feature type="transmembrane region" description="Helical" evidence="4">
    <location>
        <begin position="236"/>
        <end position="256"/>
    </location>
</feature>
<dbReference type="GO" id="GO:0016020">
    <property type="term" value="C:membrane"/>
    <property type="evidence" value="ECO:0007669"/>
    <property type="project" value="UniProtKB-SubCell"/>
</dbReference>
<feature type="transmembrane region" description="Helical" evidence="4">
    <location>
        <begin position="377"/>
        <end position="396"/>
    </location>
</feature>
<feature type="region of interest" description="Disordered" evidence="3">
    <location>
        <begin position="17"/>
        <end position="131"/>
    </location>
</feature>
<dbReference type="SUPFAM" id="SSF103473">
    <property type="entry name" value="MFS general substrate transporter"/>
    <property type="match status" value="1"/>
</dbReference>
<feature type="transmembrane region" description="Helical" evidence="4">
    <location>
        <begin position="468"/>
        <end position="486"/>
    </location>
</feature>
<dbReference type="InterPro" id="IPR011701">
    <property type="entry name" value="MFS"/>
</dbReference>
<name>A0AAN6Y7G6_9PEZI</name>
<evidence type="ECO:0000313" key="6">
    <source>
        <dbReference type="EMBL" id="KAK4214068.1"/>
    </source>
</evidence>
<evidence type="ECO:0000313" key="7">
    <source>
        <dbReference type="Proteomes" id="UP001301769"/>
    </source>
</evidence>
<organism evidence="6 7">
    <name type="scientific">Rhypophila decipiens</name>
    <dbReference type="NCBI Taxonomy" id="261697"/>
    <lineage>
        <taxon>Eukaryota</taxon>
        <taxon>Fungi</taxon>
        <taxon>Dikarya</taxon>
        <taxon>Ascomycota</taxon>
        <taxon>Pezizomycotina</taxon>
        <taxon>Sordariomycetes</taxon>
        <taxon>Sordariomycetidae</taxon>
        <taxon>Sordariales</taxon>
        <taxon>Naviculisporaceae</taxon>
        <taxon>Rhypophila</taxon>
    </lineage>
</organism>
<feature type="transmembrane region" description="Helical" evidence="4">
    <location>
        <begin position="210"/>
        <end position="230"/>
    </location>
</feature>
<evidence type="ECO:0000256" key="4">
    <source>
        <dbReference type="SAM" id="Phobius"/>
    </source>
</evidence>
<comment type="subcellular location">
    <subcellularLocation>
        <location evidence="1">Membrane</location>
        <topology evidence="1">Multi-pass membrane protein</topology>
    </subcellularLocation>
</comment>
<keyword evidence="4" id="KW-0472">Membrane</keyword>
<feature type="domain" description="Major facilitator superfamily (MFS) profile" evidence="5">
    <location>
        <begin position="139"/>
        <end position="523"/>
    </location>
</feature>
<sequence>MVVEGNMRSRLSWRVNRRRVSKSEGDRNNLGSSNVGTSTDSGWPLSNNNMEMSAFPDAKPGATDAPAKAPERHAGATVTAVDIDSVPVADNESGGTPSPKEELDAINFNEPNGNTTDSPLGTTTSHGGDGEEYPEGGVRAWLVVLGAWLALFASLGLMNILATFQTYISNNQLTEYDTSSVGWIFSLYTFVSFFMGIYVGPLFDKYGPRWLILSGTLCLVVSLILMSISYEFWHFLLAFGLMSGLASSLLFTPSIAAIGHFFKARRGFATGVAATAGSIGGIVFPLMLHRLFDTVGFAWAIRTLAFVCLAVTIISNFLIRARLPPAKDASPHPDIRIFRNKAFAWTTLAVFLLEFALFIPLTYISSYALKQGFSSTFATNLISILNAGSVVGRVLPGWYADKIGPFNANIMSVALTAAGCFAIWLPAGHTAPGIIIFALIFGFASGSNIALVPVSIGRLCKTQAYGRYYATCYTLVSVAVLIGIPIAGKIVDSNGGEYWGLIVTTGVVYLASLVAFAMVKVEVVGWRAAVFAIL</sequence>
<dbReference type="CDD" id="cd17352">
    <property type="entry name" value="MFS_MCT_SLC16"/>
    <property type="match status" value="1"/>
</dbReference>
<feature type="compositionally biased region" description="Polar residues" evidence="3">
    <location>
        <begin position="29"/>
        <end position="51"/>
    </location>
</feature>
<dbReference type="GO" id="GO:0022857">
    <property type="term" value="F:transmembrane transporter activity"/>
    <property type="evidence" value="ECO:0007669"/>
    <property type="project" value="InterPro"/>
</dbReference>
<proteinExistence type="inferred from homology"/>
<dbReference type="InterPro" id="IPR036259">
    <property type="entry name" value="MFS_trans_sf"/>
</dbReference>
<evidence type="ECO:0000256" key="3">
    <source>
        <dbReference type="SAM" id="MobiDB-lite"/>
    </source>
</evidence>
<protein>
    <submittedName>
        <fullName evidence="6">Riboflavin transporter MCH5</fullName>
    </submittedName>
</protein>
<feature type="transmembrane region" description="Helical" evidence="4">
    <location>
        <begin position="408"/>
        <end position="427"/>
    </location>
</feature>
<dbReference type="Gene3D" id="1.20.1250.20">
    <property type="entry name" value="MFS general substrate transporter like domains"/>
    <property type="match status" value="1"/>
</dbReference>
<dbReference type="AlphaFoldDB" id="A0AAN6Y7G6"/>
<feature type="transmembrane region" description="Helical" evidence="4">
    <location>
        <begin position="342"/>
        <end position="365"/>
    </location>
</feature>
<feature type="transmembrane region" description="Helical" evidence="4">
    <location>
        <begin position="268"/>
        <end position="287"/>
    </location>
</feature>
<keyword evidence="4" id="KW-0812">Transmembrane</keyword>
<evidence type="ECO:0000259" key="5">
    <source>
        <dbReference type="PROSITE" id="PS50850"/>
    </source>
</evidence>
<evidence type="ECO:0000256" key="1">
    <source>
        <dbReference type="ARBA" id="ARBA00004141"/>
    </source>
</evidence>
<dbReference type="PANTHER" id="PTHR11360">
    <property type="entry name" value="MONOCARBOXYLATE TRANSPORTER"/>
    <property type="match status" value="1"/>
</dbReference>
<dbReference type="Proteomes" id="UP001301769">
    <property type="component" value="Unassembled WGS sequence"/>
</dbReference>
<comment type="similarity">
    <text evidence="2">Belongs to the major facilitator superfamily. Monocarboxylate porter (TC 2.A.1.13) family.</text>
</comment>
<feature type="transmembrane region" description="Helical" evidence="4">
    <location>
        <begin position="433"/>
        <end position="456"/>
    </location>
</feature>
<comment type="caution">
    <text evidence="6">The sequence shown here is derived from an EMBL/GenBank/DDBJ whole genome shotgun (WGS) entry which is preliminary data.</text>
</comment>
<feature type="transmembrane region" description="Helical" evidence="4">
    <location>
        <begin position="498"/>
        <end position="519"/>
    </location>
</feature>
<dbReference type="InterPro" id="IPR050327">
    <property type="entry name" value="Proton-linked_MCT"/>
</dbReference>
<evidence type="ECO:0000256" key="2">
    <source>
        <dbReference type="ARBA" id="ARBA00006727"/>
    </source>
</evidence>
<gene>
    <name evidence="6" type="ORF">QBC37DRAFT_421889</name>
</gene>
<dbReference type="PANTHER" id="PTHR11360:SF177">
    <property type="entry name" value="RIBOFLAVIN TRANSPORTER MCH5"/>
    <property type="match status" value="1"/>
</dbReference>
<dbReference type="PROSITE" id="PS50850">
    <property type="entry name" value="MFS"/>
    <property type="match status" value="1"/>
</dbReference>
<feature type="transmembrane region" description="Helical" evidence="4">
    <location>
        <begin position="181"/>
        <end position="203"/>
    </location>
</feature>